<organism evidence="3 4">
    <name type="scientific">Haladaptatus pallidirubidus</name>
    <dbReference type="NCBI Taxonomy" id="1008152"/>
    <lineage>
        <taxon>Archaea</taxon>
        <taxon>Methanobacteriati</taxon>
        <taxon>Methanobacteriota</taxon>
        <taxon>Stenosarchaea group</taxon>
        <taxon>Halobacteria</taxon>
        <taxon>Halobacteriales</taxon>
        <taxon>Haladaptataceae</taxon>
        <taxon>Haladaptatus</taxon>
    </lineage>
</organism>
<comment type="similarity">
    <text evidence="1">Belongs to the short-chain dehydrogenases/reductases (SDR) family.</text>
</comment>
<protein>
    <recommendedName>
        <fullName evidence="5">Short chain dehydrogenase</fullName>
    </recommendedName>
</protein>
<accession>A0AAV3UE00</accession>
<dbReference type="Pfam" id="PF00106">
    <property type="entry name" value="adh_short"/>
    <property type="match status" value="1"/>
</dbReference>
<proteinExistence type="inferred from homology"/>
<gene>
    <name evidence="3" type="ORF">GCM10025751_10510</name>
</gene>
<dbReference type="PANTHER" id="PTHR43008:SF4">
    <property type="entry name" value="CHAIN DEHYDROGENASE, PUTATIVE (AFU_ORTHOLOGUE AFUA_4G08710)-RELATED"/>
    <property type="match status" value="1"/>
</dbReference>
<comment type="caution">
    <text evidence="3">The sequence shown here is derived from an EMBL/GenBank/DDBJ whole genome shotgun (WGS) entry which is preliminary data.</text>
</comment>
<dbReference type="EMBL" id="BAABKX010000001">
    <property type="protein sequence ID" value="GAA5044348.1"/>
    <property type="molecule type" value="Genomic_DNA"/>
</dbReference>
<evidence type="ECO:0000313" key="4">
    <source>
        <dbReference type="Proteomes" id="UP001501729"/>
    </source>
</evidence>
<evidence type="ECO:0000256" key="2">
    <source>
        <dbReference type="ARBA" id="ARBA00023002"/>
    </source>
</evidence>
<evidence type="ECO:0000256" key="1">
    <source>
        <dbReference type="ARBA" id="ARBA00006484"/>
    </source>
</evidence>
<dbReference type="Proteomes" id="UP001501729">
    <property type="component" value="Unassembled WGS sequence"/>
</dbReference>
<dbReference type="GeneID" id="68611613"/>
<keyword evidence="4" id="KW-1185">Reference proteome</keyword>
<dbReference type="GO" id="GO:0050664">
    <property type="term" value="F:oxidoreductase activity, acting on NAD(P)H, oxygen as acceptor"/>
    <property type="evidence" value="ECO:0007669"/>
    <property type="project" value="TreeGrafter"/>
</dbReference>
<dbReference type="SUPFAM" id="SSF51735">
    <property type="entry name" value="NAD(P)-binding Rossmann-fold domains"/>
    <property type="match status" value="1"/>
</dbReference>
<dbReference type="RefSeq" id="WP_227775835.1">
    <property type="nucleotide sequence ID" value="NZ_BAABKX010000001.1"/>
</dbReference>
<reference evidence="3 4" key="1">
    <citation type="journal article" date="2019" name="Int. J. Syst. Evol. Microbiol.">
        <title>The Global Catalogue of Microorganisms (GCM) 10K type strain sequencing project: providing services to taxonomists for standard genome sequencing and annotation.</title>
        <authorList>
            <consortium name="The Broad Institute Genomics Platform"/>
            <consortium name="The Broad Institute Genome Sequencing Center for Infectious Disease"/>
            <person name="Wu L."/>
            <person name="Ma J."/>
        </authorList>
    </citation>
    <scope>NUCLEOTIDE SEQUENCE [LARGE SCALE GENOMIC DNA]</scope>
    <source>
        <strain evidence="3 4">JCM 17504</strain>
    </source>
</reference>
<sequence>MSSAENGQVVVITGANEGIGYHVATALLDRGYRVASLDVDGTNVQSLQETHPNRVQFYRCDVTVDGDVRTAVDEILDRWGRIDILVNNAAIFNFAPSKTTPLPTRSASSR</sequence>
<dbReference type="InterPro" id="IPR002347">
    <property type="entry name" value="SDR_fam"/>
</dbReference>
<keyword evidence="2" id="KW-0560">Oxidoreductase</keyword>
<name>A0AAV3UE00_9EURY</name>
<evidence type="ECO:0008006" key="5">
    <source>
        <dbReference type="Google" id="ProtNLM"/>
    </source>
</evidence>
<dbReference type="PANTHER" id="PTHR43008">
    <property type="entry name" value="BENZIL REDUCTASE"/>
    <property type="match status" value="1"/>
</dbReference>
<dbReference type="AlphaFoldDB" id="A0AAV3UE00"/>
<evidence type="ECO:0000313" key="3">
    <source>
        <dbReference type="EMBL" id="GAA5044348.1"/>
    </source>
</evidence>
<dbReference type="Gene3D" id="3.40.50.720">
    <property type="entry name" value="NAD(P)-binding Rossmann-like Domain"/>
    <property type="match status" value="1"/>
</dbReference>
<dbReference type="PRINTS" id="PR00081">
    <property type="entry name" value="GDHRDH"/>
</dbReference>
<dbReference type="InterPro" id="IPR036291">
    <property type="entry name" value="NAD(P)-bd_dom_sf"/>
</dbReference>